<dbReference type="HOGENOM" id="CLU_014793_3_5_9"/>
<dbReference type="SUPFAM" id="SSF88946">
    <property type="entry name" value="Sigma2 domain of RNA polymerase sigma factors"/>
    <property type="match status" value="1"/>
</dbReference>
<accession>M1N7T7</accession>
<dbReference type="Pfam" id="PF04545">
    <property type="entry name" value="Sigma70_r4"/>
    <property type="match status" value="1"/>
</dbReference>
<dbReference type="PATRIC" id="fig|931276.5.peg.5758"/>
<evidence type="ECO:0000313" key="6">
    <source>
        <dbReference type="EMBL" id="AGF59437.1"/>
    </source>
</evidence>
<dbReference type="EMBL" id="CP004121">
    <property type="protein sequence ID" value="AGF59437.1"/>
    <property type="molecule type" value="Genomic_DNA"/>
</dbReference>
<dbReference type="InterPro" id="IPR013324">
    <property type="entry name" value="RNA_pol_sigma_r3/r4-like"/>
</dbReference>
<dbReference type="InterPro" id="IPR000943">
    <property type="entry name" value="RNA_pol_sigma70"/>
</dbReference>
<dbReference type="InterPro" id="IPR007627">
    <property type="entry name" value="RNA_pol_sigma70_r2"/>
</dbReference>
<dbReference type="RefSeq" id="WP_015395744.1">
    <property type="nucleotide sequence ID" value="NC_020291.1"/>
</dbReference>
<dbReference type="GO" id="GO:0003677">
    <property type="term" value="F:DNA binding"/>
    <property type="evidence" value="ECO:0007669"/>
    <property type="project" value="UniProtKB-KW"/>
</dbReference>
<evidence type="ECO:0000256" key="3">
    <source>
        <dbReference type="ARBA" id="ARBA00023125"/>
    </source>
</evidence>
<dbReference type="STRING" id="36745.CLSAP_54420"/>
<dbReference type="PRINTS" id="PR00046">
    <property type="entry name" value="SIGMA70FCT"/>
</dbReference>
<dbReference type="Gene3D" id="1.20.140.160">
    <property type="match status" value="1"/>
</dbReference>
<dbReference type="NCBIfam" id="TIGR02937">
    <property type="entry name" value="sigma70-ECF"/>
    <property type="match status" value="1"/>
</dbReference>
<keyword evidence="7" id="KW-1185">Reference proteome</keyword>
<sequence>MTNEELVLSYQQGDKQALDILIDSNIGIVRKIAKKYNTLDKLLELDDLIQSGILGLITAANKYDLNIENKATFITYAFQYIEREIYNCANGRGSREVNNNKFYRTVNSLNVPVGEEEDTELINMLDSHDMSMENIEDEIYFKQLRNELEGAMIKHNTLLERQILKLYYGWDIEPIKIKEIGEMFSVPEDKARLMEVKALRKIKDSLWGRTSGRKYRDELIGTYDNTYRAVEKRIDLERYFKDVI</sequence>
<dbReference type="eggNOG" id="COG0568">
    <property type="taxonomic scope" value="Bacteria"/>
</dbReference>
<name>M1N7T7_9CLOT</name>
<dbReference type="PROSITE" id="PS00715">
    <property type="entry name" value="SIGMA70_1"/>
    <property type="match status" value="1"/>
</dbReference>
<gene>
    <name evidence="6" type="ORF">Cspa_c57120</name>
</gene>
<protein>
    <submittedName>
        <fullName evidence="6">RNA polymerase sigma factor, sigma-70 family</fullName>
    </submittedName>
</protein>
<proteinExistence type="predicted"/>
<dbReference type="InterPro" id="IPR013325">
    <property type="entry name" value="RNA_pol_sigma_r2"/>
</dbReference>
<dbReference type="OrthoDB" id="1779676at2"/>
<dbReference type="SUPFAM" id="SSF88659">
    <property type="entry name" value="Sigma3 and sigma4 domains of RNA polymerase sigma factors"/>
    <property type="match status" value="1"/>
</dbReference>
<organism evidence="6 7">
    <name type="scientific">Clostridium saccharoperbutylacetonicum N1-4(HMT)</name>
    <dbReference type="NCBI Taxonomy" id="931276"/>
    <lineage>
        <taxon>Bacteria</taxon>
        <taxon>Bacillati</taxon>
        <taxon>Bacillota</taxon>
        <taxon>Clostridia</taxon>
        <taxon>Eubacteriales</taxon>
        <taxon>Clostridiaceae</taxon>
        <taxon>Clostridium</taxon>
    </lineage>
</organism>
<dbReference type="Proteomes" id="UP000011728">
    <property type="component" value="Chromosome"/>
</dbReference>
<dbReference type="GO" id="GO:0006352">
    <property type="term" value="P:DNA-templated transcription initiation"/>
    <property type="evidence" value="ECO:0007669"/>
    <property type="project" value="InterPro"/>
</dbReference>
<dbReference type="GO" id="GO:0016987">
    <property type="term" value="F:sigma factor activity"/>
    <property type="evidence" value="ECO:0007669"/>
    <property type="project" value="UniProtKB-KW"/>
</dbReference>
<evidence type="ECO:0000259" key="5">
    <source>
        <dbReference type="PROSITE" id="PS00715"/>
    </source>
</evidence>
<feature type="domain" description="RNA polymerase sigma-70" evidence="5">
    <location>
        <begin position="47"/>
        <end position="60"/>
    </location>
</feature>
<keyword evidence="4" id="KW-0804">Transcription</keyword>
<reference evidence="6 7" key="1">
    <citation type="submission" date="2013-02" db="EMBL/GenBank/DDBJ databases">
        <title>Genome sequence of Clostridium saccharoperbutylacetonicum N1-4(HMT).</title>
        <authorList>
            <person name="Poehlein A."/>
            <person name="Daniel R."/>
        </authorList>
    </citation>
    <scope>NUCLEOTIDE SEQUENCE [LARGE SCALE GENOMIC DNA]</scope>
    <source>
        <strain evidence="7">N1-4(HMT)</strain>
    </source>
</reference>
<dbReference type="InterPro" id="IPR014284">
    <property type="entry name" value="RNA_pol_sigma-70_dom"/>
</dbReference>
<dbReference type="Gene3D" id="1.20.120.1810">
    <property type="match status" value="1"/>
</dbReference>
<dbReference type="InterPro" id="IPR007630">
    <property type="entry name" value="RNA_pol_sigma70_r4"/>
</dbReference>
<keyword evidence="3" id="KW-0238">DNA-binding</keyword>
<dbReference type="AlphaFoldDB" id="M1N7T7"/>
<evidence type="ECO:0000256" key="4">
    <source>
        <dbReference type="ARBA" id="ARBA00023163"/>
    </source>
</evidence>
<evidence type="ECO:0000313" key="7">
    <source>
        <dbReference type="Proteomes" id="UP000011728"/>
    </source>
</evidence>
<dbReference type="PIRSF" id="PIRSF000770">
    <property type="entry name" value="RNA_pol_sigma-SigE/K"/>
    <property type="match status" value="1"/>
</dbReference>
<keyword evidence="2" id="KW-0731">Sigma factor</keyword>
<dbReference type="PANTHER" id="PTHR30603:SF47">
    <property type="entry name" value="RNA POLYMERASE SIGMA FACTOR SIGD, CHLOROPLASTIC"/>
    <property type="match status" value="1"/>
</dbReference>
<evidence type="ECO:0000256" key="2">
    <source>
        <dbReference type="ARBA" id="ARBA00023082"/>
    </source>
</evidence>
<keyword evidence="1" id="KW-0805">Transcription regulation</keyword>
<dbReference type="Pfam" id="PF04542">
    <property type="entry name" value="Sigma70_r2"/>
    <property type="match status" value="1"/>
</dbReference>
<dbReference type="InterPro" id="IPR050239">
    <property type="entry name" value="Sigma-70_RNA_pol_init_factors"/>
</dbReference>
<dbReference type="KEGG" id="csr:Cspa_c57120"/>
<dbReference type="PANTHER" id="PTHR30603">
    <property type="entry name" value="RNA POLYMERASE SIGMA FACTOR RPO"/>
    <property type="match status" value="1"/>
</dbReference>
<evidence type="ECO:0000256" key="1">
    <source>
        <dbReference type="ARBA" id="ARBA00023015"/>
    </source>
</evidence>